<sequence>MKFVKRLSEAEQRTLLDASRYASWPRFRQRAHAVLLSGKRYSLTQLADIFEVDRDTVSGWLKAWEQHGQLGLRDQKHSGRPRKGTESDLEWLCEMTPDAPHQLRVVCERFRARTECAVSLYHWTQCGAG</sequence>
<proteinExistence type="predicted"/>
<dbReference type="InterPro" id="IPR009057">
    <property type="entry name" value="Homeodomain-like_sf"/>
</dbReference>
<evidence type="ECO:0000313" key="2">
    <source>
        <dbReference type="EMBL" id="TRW96109.1"/>
    </source>
</evidence>
<comment type="caution">
    <text evidence="2">The sequence shown here is derived from an EMBL/GenBank/DDBJ whole genome shotgun (WGS) entry which is preliminary data.</text>
</comment>
<evidence type="ECO:0000313" key="3">
    <source>
        <dbReference type="Proteomes" id="UP000733744"/>
    </source>
</evidence>
<dbReference type="Proteomes" id="UP000733744">
    <property type="component" value="Unassembled WGS sequence"/>
</dbReference>
<dbReference type="SUPFAM" id="SSF46689">
    <property type="entry name" value="Homeodomain-like"/>
    <property type="match status" value="1"/>
</dbReference>
<dbReference type="Pfam" id="PF13518">
    <property type="entry name" value="HTH_28"/>
    <property type="match status" value="1"/>
</dbReference>
<name>A0ABY3CB65_9GAMM</name>
<dbReference type="RefSeq" id="WP_127026893.1">
    <property type="nucleotide sequence ID" value="NZ_RYFG02000085.1"/>
</dbReference>
<dbReference type="InterPro" id="IPR055247">
    <property type="entry name" value="InsJ-like_HTH"/>
</dbReference>
<keyword evidence="3" id="KW-1185">Reference proteome</keyword>
<accession>A0ABY3CB65</accession>
<dbReference type="EMBL" id="RYFG02000085">
    <property type="protein sequence ID" value="TRW96109.1"/>
    <property type="molecule type" value="Genomic_DNA"/>
</dbReference>
<gene>
    <name evidence="2" type="ORF">EKO24_009220</name>
</gene>
<organism evidence="2 3">
    <name type="scientific">Candidatus Methylobacter oryzae</name>
    <dbReference type="NCBI Taxonomy" id="2497749"/>
    <lineage>
        <taxon>Bacteria</taxon>
        <taxon>Pseudomonadati</taxon>
        <taxon>Pseudomonadota</taxon>
        <taxon>Gammaproteobacteria</taxon>
        <taxon>Methylococcales</taxon>
        <taxon>Methylococcaceae</taxon>
        <taxon>Methylobacter</taxon>
    </lineage>
</organism>
<protein>
    <submittedName>
        <fullName evidence="2">Helix-turn-helix domain-containing protein</fullName>
    </submittedName>
</protein>
<evidence type="ECO:0000259" key="1">
    <source>
        <dbReference type="Pfam" id="PF13518"/>
    </source>
</evidence>
<reference evidence="2 3" key="1">
    <citation type="journal article" date="2019" name="Antonie Van Leeuwenhoek">
        <title>Description of 'Ca. Methylobacter oryzae' KRF1, a novel species from the environmentally important Methylobacter clade 2.</title>
        <authorList>
            <person name="Khatri K."/>
            <person name="Mohite J.A."/>
            <person name="Pandit P.S."/>
            <person name="Bahulikar R."/>
            <person name="Rahalkar M.C."/>
        </authorList>
    </citation>
    <scope>NUCLEOTIDE SEQUENCE [LARGE SCALE GENOMIC DNA]</scope>
    <source>
        <strain evidence="2 3">KRF1</strain>
    </source>
</reference>
<feature type="domain" description="Insertion element IS150 protein InsJ-like helix-turn-helix" evidence="1">
    <location>
        <begin position="29"/>
        <end position="82"/>
    </location>
</feature>